<dbReference type="EMBL" id="PVUE01000013">
    <property type="protein sequence ID" value="PRZ40933.1"/>
    <property type="molecule type" value="Genomic_DNA"/>
</dbReference>
<evidence type="ECO:0008006" key="5">
    <source>
        <dbReference type="Google" id="ProtNLM"/>
    </source>
</evidence>
<proteinExistence type="predicted"/>
<feature type="transmembrane region" description="Helical" evidence="2">
    <location>
        <begin position="586"/>
        <end position="608"/>
    </location>
</feature>
<organism evidence="3 4">
    <name type="scientific">Antricoccus suffuscus</name>
    <dbReference type="NCBI Taxonomy" id="1629062"/>
    <lineage>
        <taxon>Bacteria</taxon>
        <taxon>Bacillati</taxon>
        <taxon>Actinomycetota</taxon>
        <taxon>Actinomycetes</taxon>
        <taxon>Geodermatophilales</taxon>
        <taxon>Antricoccaceae</taxon>
        <taxon>Antricoccus</taxon>
    </lineage>
</organism>
<dbReference type="InterPro" id="IPR011249">
    <property type="entry name" value="Metalloenz_LuxS/M16"/>
</dbReference>
<dbReference type="RefSeq" id="WP_106349860.1">
    <property type="nucleotide sequence ID" value="NZ_PVUE01000013.1"/>
</dbReference>
<dbReference type="SUPFAM" id="SSF63411">
    <property type="entry name" value="LuxS/MPP-like metallohydrolase"/>
    <property type="match status" value="1"/>
</dbReference>
<keyword evidence="2" id="KW-0812">Transmembrane</keyword>
<keyword evidence="4" id="KW-1185">Reference proteome</keyword>
<comment type="caution">
    <text evidence="3">The sequence shown here is derived from an EMBL/GenBank/DDBJ whole genome shotgun (WGS) entry which is preliminary data.</text>
</comment>
<evidence type="ECO:0000256" key="1">
    <source>
        <dbReference type="SAM" id="MobiDB-lite"/>
    </source>
</evidence>
<dbReference type="Gene3D" id="3.30.830.10">
    <property type="entry name" value="Metalloenzyme, LuxS/M16 peptidase-like"/>
    <property type="match status" value="1"/>
</dbReference>
<keyword evidence="2" id="KW-1133">Transmembrane helix</keyword>
<gene>
    <name evidence="3" type="ORF">CLV47_11399</name>
</gene>
<keyword evidence="2" id="KW-0472">Membrane</keyword>
<evidence type="ECO:0000256" key="2">
    <source>
        <dbReference type="SAM" id="Phobius"/>
    </source>
</evidence>
<dbReference type="AlphaFoldDB" id="A0A2T0ZX71"/>
<dbReference type="Proteomes" id="UP000237752">
    <property type="component" value="Unassembled WGS sequence"/>
</dbReference>
<evidence type="ECO:0000313" key="4">
    <source>
        <dbReference type="Proteomes" id="UP000237752"/>
    </source>
</evidence>
<dbReference type="OrthoDB" id="3798591at2"/>
<feature type="region of interest" description="Disordered" evidence="1">
    <location>
        <begin position="1"/>
        <end position="55"/>
    </location>
</feature>
<feature type="compositionally biased region" description="Low complexity" evidence="1">
    <location>
        <begin position="22"/>
        <end position="37"/>
    </location>
</feature>
<protein>
    <recommendedName>
        <fullName evidence="5">Zn-dependent peptidase</fullName>
    </recommendedName>
</protein>
<name>A0A2T0ZX71_9ACTN</name>
<dbReference type="GO" id="GO:0046872">
    <property type="term" value="F:metal ion binding"/>
    <property type="evidence" value="ECO:0007669"/>
    <property type="project" value="InterPro"/>
</dbReference>
<sequence>MSSAAFSSRDTSAKSADDDPSADAPAASSGAPSDTASHTASGTPSGVAGASTPLTSGPPLSASHIFASNAAQRTSVDGVTAFIQPGGGATRASLSFRVGASDEPLPRRGITHLLAHLATNAAGIDSLLTPPTVSASITTFHFEGSAQQVANEIGAVCHWLSSAHDPANISPRTLDRHRDSAYADLVRHAGEHMDLLGVRLGPAGWAAGGLPEYGLANVGPAELSQWAKDFFVQGNAVLALSGTKTTTLRTPLPEGQAQPYRALDVPDLELPAWAPSPQAELSVGGLITLDSGHRDRDRAVCGLVSDIARAHASVAVRRKYGRSFAARSGTLALGDDHVHLALWGRVSDADESGVLAEVLESLRSLAEDGLAEGERAAHVKRRLDAYERHGQLPSGAHELLQRQAIGGLTGTPWSLPLERRLLGTASDVLIEGMITQLAETLIVRSHAPVGGLTPVSSRITVEAPARDAQTHRSRPAYGLLARGRPADERPRRILTDEHALTVRSLDRPDQQIRWNDVAVVESYDDGRRALLSHTSEAIDVRPEDWLHPGDLADVIDARVDPATVAACGVREPVEPRRAGITDRLPVWLWPVLIVVCLALVAAAVVPAWSGSFSWARWVIGAVGFVGLVVVGAFGYDVAMTERRLRKPPKP</sequence>
<evidence type="ECO:0000313" key="3">
    <source>
        <dbReference type="EMBL" id="PRZ40933.1"/>
    </source>
</evidence>
<reference evidence="3 4" key="1">
    <citation type="submission" date="2018-03" db="EMBL/GenBank/DDBJ databases">
        <title>Genomic Encyclopedia of Archaeal and Bacterial Type Strains, Phase II (KMG-II): from individual species to whole genera.</title>
        <authorList>
            <person name="Goeker M."/>
        </authorList>
    </citation>
    <scope>NUCLEOTIDE SEQUENCE [LARGE SCALE GENOMIC DNA]</scope>
    <source>
        <strain evidence="3 4">DSM 100065</strain>
    </source>
</reference>
<accession>A0A2T0ZX71</accession>
<feature type="transmembrane region" description="Helical" evidence="2">
    <location>
        <begin position="614"/>
        <end position="635"/>
    </location>
</feature>